<keyword evidence="1" id="KW-0812">Transmembrane</keyword>
<evidence type="ECO:0000313" key="2">
    <source>
        <dbReference type="EMBL" id="KAK6469364.1"/>
    </source>
</evidence>
<keyword evidence="1" id="KW-0472">Membrane</keyword>
<evidence type="ECO:0008006" key="4">
    <source>
        <dbReference type="Google" id="ProtNLM"/>
    </source>
</evidence>
<evidence type="ECO:0000313" key="3">
    <source>
        <dbReference type="Proteomes" id="UP001369086"/>
    </source>
</evidence>
<keyword evidence="3" id="KW-1185">Reference proteome</keyword>
<evidence type="ECO:0000256" key="1">
    <source>
        <dbReference type="SAM" id="Phobius"/>
    </source>
</evidence>
<keyword evidence="1" id="KW-1133">Transmembrane helix</keyword>
<comment type="caution">
    <text evidence="2">The sequence shown here is derived from an EMBL/GenBank/DDBJ whole genome shotgun (WGS) entry which is preliminary data.</text>
</comment>
<dbReference type="Gene3D" id="2.60.40.4100">
    <property type="entry name" value="Zona pellucida, ZP-C domain"/>
    <property type="match status" value="1"/>
</dbReference>
<proteinExistence type="predicted"/>
<feature type="transmembrane region" description="Helical" evidence="1">
    <location>
        <begin position="125"/>
        <end position="149"/>
    </location>
</feature>
<protein>
    <recommendedName>
        <fullName evidence="4">ZP domain-containing protein</fullName>
    </recommendedName>
</protein>
<dbReference type="InterPro" id="IPR042235">
    <property type="entry name" value="ZP-C_dom"/>
</dbReference>
<name>A0ABR0YAB8_HUSHU</name>
<dbReference type="Proteomes" id="UP001369086">
    <property type="component" value="Unassembled WGS sequence"/>
</dbReference>
<sequence>MQACSDCVPLCSCLVTGASYRTLFHPVPARTSPHLQRLEVQAQQSSKDPAFWRQVYFHCMAVVCDPNLEDTCNKTCVPGEKRSARSVDRYSQIRGYASAGPVQLVPEGGVVDLKTAVSDSSPLSLFVPVLGVVAALLGVLLAFLVALAVRSRR</sequence>
<dbReference type="PANTHER" id="PTHR47130">
    <property type="entry name" value="SI:DKEY-19B23.11-RELATED"/>
    <property type="match status" value="1"/>
</dbReference>
<gene>
    <name evidence="2" type="ORF">HHUSO_G32289</name>
</gene>
<dbReference type="PANTHER" id="PTHR47130:SF6">
    <property type="entry name" value="EGG ENVELOPE GLYCOPROTEIN-LIKE PRECURSOR"/>
    <property type="match status" value="1"/>
</dbReference>
<dbReference type="EMBL" id="JAHFZB010000039">
    <property type="protein sequence ID" value="KAK6469364.1"/>
    <property type="molecule type" value="Genomic_DNA"/>
</dbReference>
<accession>A0ABR0YAB8</accession>
<organism evidence="2 3">
    <name type="scientific">Huso huso</name>
    <name type="common">Beluga</name>
    <name type="synonym">Acipenser huso</name>
    <dbReference type="NCBI Taxonomy" id="61971"/>
    <lineage>
        <taxon>Eukaryota</taxon>
        <taxon>Metazoa</taxon>
        <taxon>Chordata</taxon>
        <taxon>Craniata</taxon>
        <taxon>Vertebrata</taxon>
        <taxon>Euteleostomi</taxon>
        <taxon>Actinopterygii</taxon>
        <taxon>Chondrostei</taxon>
        <taxon>Acipenseriformes</taxon>
        <taxon>Acipenseridae</taxon>
        <taxon>Huso</taxon>
    </lineage>
</organism>
<reference evidence="2 3" key="1">
    <citation type="submission" date="2021-05" db="EMBL/GenBank/DDBJ databases">
        <authorList>
            <person name="Zahm M."/>
            <person name="Klopp C."/>
            <person name="Cabau C."/>
            <person name="Kuhl H."/>
            <person name="Suciu R."/>
            <person name="Ciorpac M."/>
            <person name="Holostenco D."/>
            <person name="Gessner J."/>
            <person name="Wuertz S."/>
            <person name="Hohne C."/>
            <person name="Stock M."/>
            <person name="Gislard M."/>
            <person name="Lluch J."/>
            <person name="Milhes M."/>
            <person name="Lampietro C."/>
            <person name="Lopez Roques C."/>
            <person name="Donnadieu C."/>
            <person name="Du K."/>
            <person name="Schartl M."/>
            <person name="Guiguen Y."/>
        </authorList>
    </citation>
    <scope>NUCLEOTIDE SEQUENCE [LARGE SCALE GENOMIC DNA]</scope>
    <source>
        <strain evidence="2">Hh-F2</strain>
        <tissue evidence="2">Blood</tissue>
    </source>
</reference>